<name>A0A8J2Q540_9BILA</name>
<proteinExistence type="predicted"/>
<keyword evidence="2" id="KW-1185">Reference proteome</keyword>
<sequence>MIIDIPVCRLECAERNEFVAVRAYLKHNVASIGFCRNKTSSGARSFIVPFTCHRNIGIWEPDNADSEGVTEFRVPCPEIVHYPLEKLKTCPESM</sequence>
<gene>
    <name evidence="1" type="ORF">CJOHNSTONI_LOCUS2867</name>
</gene>
<protein>
    <submittedName>
        <fullName evidence="1">Uncharacterized protein</fullName>
    </submittedName>
</protein>
<organism evidence="1 2">
    <name type="scientific">Cercopithifilaria johnstoni</name>
    <dbReference type="NCBI Taxonomy" id="2874296"/>
    <lineage>
        <taxon>Eukaryota</taxon>
        <taxon>Metazoa</taxon>
        <taxon>Ecdysozoa</taxon>
        <taxon>Nematoda</taxon>
        <taxon>Chromadorea</taxon>
        <taxon>Rhabditida</taxon>
        <taxon>Spirurina</taxon>
        <taxon>Spiruromorpha</taxon>
        <taxon>Filarioidea</taxon>
        <taxon>Onchocercidae</taxon>
        <taxon>Cercopithifilaria</taxon>
    </lineage>
</organism>
<dbReference type="Proteomes" id="UP000746747">
    <property type="component" value="Unassembled WGS sequence"/>
</dbReference>
<reference evidence="1" key="1">
    <citation type="submission" date="2021-09" db="EMBL/GenBank/DDBJ databases">
        <authorList>
            <consortium name="Pathogen Informatics"/>
        </authorList>
    </citation>
    <scope>NUCLEOTIDE SEQUENCE</scope>
</reference>
<dbReference type="EMBL" id="CAKAEH010001024">
    <property type="protein sequence ID" value="CAG9532566.1"/>
    <property type="molecule type" value="Genomic_DNA"/>
</dbReference>
<dbReference type="AlphaFoldDB" id="A0A8J2Q540"/>
<accession>A0A8J2Q540</accession>
<evidence type="ECO:0000313" key="2">
    <source>
        <dbReference type="Proteomes" id="UP000746747"/>
    </source>
</evidence>
<comment type="caution">
    <text evidence="1">The sequence shown here is derived from an EMBL/GenBank/DDBJ whole genome shotgun (WGS) entry which is preliminary data.</text>
</comment>
<evidence type="ECO:0000313" key="1">
    <source>
        <dbReference type="EMBL" id="CAG9532566.1"/>
    </source>
</evidence>